<dbReference type="EMBL" id="BDSP01000050">
    <property type="protein sequence ID" value="GAX12348.1"/>
    <property type="molecule type" value="Genomic_DNA"/>
</dbReference>
<dbReference type="GO" id="GO:0031124">
    <property type="term" value="P:mRNA 3'-end processing"/>
    <property type="evidence" value="ECO:0007669"/>
    <property type="project" value="InterPro"/>
</dbReference>
<dbReference type="GO" id="GO:0005634">
    <property type="term" value="C:nucleus"/>
    <property type="evidence" value="ECO:0007669"/>
    <property type="project" value="TreeGrafter"/>
</dbReference>
<name>A0A1Z5JF15_FISSO</name>
<comment type="caution">
    <text evidence="6">The sequence shown here is derived from an EMBL/GenBank/DDBJ whole genome shotgun (WGS) entry which is preliminary data.</text>
</comment>
<keyword evidence="1" id="KW-0547">Nucleotide-binding</keyword>
<dbReference type="InterPro" id="IPR038239">
    <property type="entry name" value="Clp1_N_sf"/>
</dbReference>
<dbReference type="GO" id="GO:0051734">
    <property type="term" value="F:ATP-dependent polynucleotide 5'-hydroxyl-kinase activity"/>
    <property type="evidence" value="ECO:0007669"/>
    <property type="project" value="UniProtKB-EC"/>
</dbReference>
<keyword evidence="6" id="KW-0418">Kinase</keyword>
<proteinExistence type="predicted"/>
<evidence type="ECO:0000256" key="1">
    <source>
        <dbReference type="ARBA" id="ARBA00022741"/>
    </source>
</evidence>
<reference evidence="6 7" key="1">
    <citation type="journal article" date="2015" name="Plant Cell">
        <title>Oil accumulation by the oleaginous diatom Fistulifera solaris as revealed by the genome and transcriptome.</title>
        <authorList>
            <person name="Tanaka T."/>
            <person name="Maeda Y."/>
            <person name="Veluchamy A."/>
            <person name="Tanaka M."/>
            <person name="Abida H."/>
            <person name="Marechal E."/>
            <person name="Bowler C."/>
            <person name="Muto M."/>
            <person name="Sunaga Y."/>
            <person name="Tanaka M."/>
            <person name="Yoshino T."/>
            <person name="Taniguchi T."/>
            <person name="Fukuda Y."/>
            <person name="Nemoto M."/>
            <person name="Matsumoto M."/>
            <person name="Wong P.S."/>
            <person name="Aburatani S."/>
            <person name="Fujibuchi W."/>
        </authorList>
    </citation>
    <scope>NUCLEOTIDE SEQUENCE [LARGE SCALE GENOMIC DNA]</scope>
    <source>
        <strain evidence="6 7">JPCC DA0580</strain>
    </source>
</reference>
<keyword evidence="2" id="KW-0067">ATP-binding</keyword>
<dbReference type="GO" id="GO:0005524">
    <property type="term" value="F:ATP binding"/>
    <property type="evidence" value="ECO:0007669"/>
    <property type="project" value="UniProtKB-KW"/>
</dbReference>
<dbReference type="InterPro" id="IPR045116">
    <property type="entry name" value="Clp1/Grc3"/>
</dbReference>
<dbReference type="EC" id="2.7.1.78" evidence="6"/>
<evidence type="ECO:0000259" key="3">
    <source>
        <dbReference type="Pfam" id="PF06807"/>
    </source>
</evidence>
<dbReference type="Pfam" id="PF06807">
    <property type="entry name" value="Clp1"/>
    <property type="match status" value="1"/>
</dbReference>
<accession>A0A1Z5JF15</accession>
<dbReference type="GO" id="GO:0006388">
    <property type="term" value="P:tRNA splicing, via endonucleolytic cleavage and ligation"/>
    <property type="evidence" value="ECO:0007669"/>
    <property type="project" value="TreeGrafter"/>
</dbReference>
<keyword evidence="7" id="KW-1185">Reference proteome</keyword>
<dbReference type="SUPFAM" id="SSF52540">
    <property type="entry name" value="P-loop containing nucleoside triphosphate hydrolases"/>
    <property type="match status" value="1"/>
</dbReference>
<dbReference type="InterPro" id="IPR027417">
    <property type="entry name" value="P-loop_NTPase"/>
</dbReference>
<feature type="domain" description="Clp1 P-loop" evidence="5">
    <location>
        <begin position="127"/>
        <end position="321"/>
    </location>
</feature>
<dbReference type="InParanoid" id="A0A1Z5JF15"/>
<evidence type="ECO:0000313" key="6">
    <source>
        <dbReference type="EMBL" id="GAX12348.1"/>
    </source>
</evidence>
<evidence type="ECO:0000256" key="2">
    <source>
        <dbReference type="ARBA" id="ARBA00022840"/>
    </source>
</evidence>
<dbReference type="AlphaFoldDB" id="A0A1Z5JF15"/>
<dbReference type="Gene3D" id="3.40.50.300">
    <property type="entry name" value="P-loop containing nucleotide triphosphate hydrolases"/>
    <property type="match status" value="1"/>
</dbReference>
<dbReference type="OrthoDB" id="258143at2759"/>
<dbReference type="Gene3D" id="2.40.30.330">
    <property type="entry name" value="Pre-mRNA cleavage complex subunit Clp1, C-terminal domain"/>
    <property type="match status" value="1"/>
</dbReference>
<dbReference type="InterPro" id="IPR038238">
    <property type="entry name" value="Clp1_C_sf"/>
</dbReference>
<dbReference type="Gene3D" id="2.60.120.1030">
    <property type="entry name" value="Clp1, DNA binding domain"/>
    <property type="match status" value="1"/>
</dbReference>
<evidence type="ECO:0000259" key="5">
    <source>
        <dbReference type="Pfam" id="PF16575"/>
    </source>
</evidence>
<evidence type="ECO:0000259" key="4">
    <source>
        <dbReference type="Pfam" id="PF16573"/>
    </source>
</evidence>
<dbReference type="PANTHER" id="PTHR12755">
    <property type="entry name" value="CLEAVAGE/POLYADENYLATION FACTOR IA SUBUNIT CLP1P"/>
    <property type="match status" value="1"/>
</dbReference>
<keyword evidence="6" id="KW-0808">Transferase</keyword>
<feature type="domain" description="Clp1 C-terminal" evidence="3">
    <location>
        <begin position="345"/>
        <end position="464"/>
    </location>
</feature>
<dbReference type="Proteomes" id="UP000198406">
    <property type="component" value="Unassembled WGS sequence"/>
</dbReference>
<evidence type="ECO:0000313" key="7">
    <source>
        <dbReference type="Proteomes" id="UP000198406"/>
    </source>
</evidence>
<sequence>MDTSDLPAPQGERHILAAEEELRLEVGFQKQSICQIIVLKGSCELQGVELATNKPYQFTDGGLKLALFTWHGCVVDVQCDESLMEISYTSDETACNIAFVNTHAQLEALRDEAAASSGEGPRVLIVGPTESGKSSLTKTLIAYATKLGRVPLWIDLDPADNALSVPGTMAVCPMDREVVQVELFATTGIPHGTAAPLVLWHGNTEISPDLFRAQVTALGKKIDARMQTDDWARSSGIIVNTNGWIQDEGYQLLLHTVTALRITVILVLGHDRLYSMMKSALKKQDESIKVIKVPRSGGVVSRGKEFIRQHRSRSVKRYFYGDTVESAPQGSTGHSSSASTRVPQLTPFLAHVKFDQVTAYKFASMSLSASLLPVAAAQTTESVQLVEVSDLASLQHKVVAVCHPQAVAAYQTSKKAKDLYESGVAGFCVVERVISDTETLHLLSPCAGSLPSYTLLVGDLTWME</sequence>
<dbReference type="Pfam" id="PF16573">
    <property type="entry name" value="CLP1_N"/>
    <property type="match status" value="1"/>
</dbReference>
<dbReference type="InterPro" id="IPR032324">
    <property type="entry name" value="Clp1_N"/>
</dbReference>
<dbReference type="InterPro" id="IPR010655">
    <property type="entry name" value="Clp1_C"/>
</dbReference>
<protein>
    <submittedName>
        <fullName evidence="6">Polyribonucleotide 5'-hydroxyl-kinase</fullName>
        <ecNumber evidence="6">2.7.1.78</ecNumber>
    </submittedName>
</protein>
<feature type="domain" description="Clp1 N-terminal" evidence="4">
    <location>
        <begin position="16"/>
        <end position="113"/>
    </location>
</feature>
<organism evidence="6 7">
    <name type="scientific">Fistulifera solaris</name>
    <name type="common">Oleaginous diatom</name>
    <dbReference type="NCBI Taxonomy" id="1519565"/>
    <lineage>
        <taxon>Eukaryota</taxon>
        <taxon>Sar</taxon>
        <taxon>Stramenopiles</taxon>
        <taxon>Ochrophyta</taxon>
        <taxon>Bacillariophyta</taxon>
        <taxon>Bacillariophyceae</taxon>
        <taxon>Bacillariophycidae</taxon>
        <taxon>Naviculales</taxon>
        <taxon>Naviculaceae</taxon>
        <taxon>Fistulifera</taxon>
    </lineage>
</organism>
<dbReference type="PANTHER" id="PTHR12755:SF6">
    <property type="entry name" value="POLYRIBONUCLEOTIDE 5'-HYDROXYL-KINASE CLP1"/>
    <property type="match status" value="1"/>
</dbReference>
<gene>
    <name evidence="6" type="ORF">FisN_1Hh281</name>
</gene>
<dbReference type="InterPro" id="IPR032319">
    <property type="entry name" value="CLP1_P"/>
</dbReference>
<dbReference type="Pfam" id="PF16575">
    <property type="entry name" value="CLP1_P"/>
    <property type="match status" value="1"/>
</dbReference>